<name>A0A9X9LNS5_GULGU</name>
<protein>
    <submittedName>
        <fullName evidence="1">Uncharacterized protein</fullName>
    </submittedName>
</protein>
<feature type="non-terminal residue" evidence="1">
    <location>
        <position position="120"/>
    </location>
</feature>
<keyword evidence="2" id="KW-1185">Reference proteome</keyword>
<accession>A0A9X9LNS5</accession>
<dbReference type="Proteomes" id="UP000269945">
    <property type="component" value="Unassembled WGS sequence"/>
</dbReference>
<dbReference type="EMBL" id="CYRY02009205">
    <property type="protein sequence ID" value="VCW77684.1"/>
    <property type="molecule type" value="Genomic_DNA"/>
</dbReference>
<dbReference type="AlphaFoldDB" id="A0A9X9LNS5"/>
<reference evidence="1 2" key="1">
    <citation type="submission" date="2018-10" db="EMBL/GenBank/DDBJ databases">
        <authorList>
            <person name="Ekblom R."/>
            <person name="Jareborg N."/>
        </authorList>
    </citation>
    <scope>NUCLEOTIDE SEQUENCE [LARGE SCALE GENOMIC DNA]</scope>
    <source>
        <tissue evidence="1">Muscle</tissue>
    </source>
</reference>
<evidence type="ECO:0000313" key="1">
    <source>
        <dbReference type="EMBL" id="VCW77684.1"/>
    </source>
</evidence>
<organism evidence="1 2">
    <name type="scientific">Gulo gulo</name>
    <name type="common">Wolverine</name>
    <name type="synonym">Gluton</name>
    <dbReference type="NCBI Taxonomy" id="48420"/>
    <lineage>
        <taxon>Eukaryota</taxon>
        <taxon>Metazoa</taxon>
        <taxon>Chordata</taxon>
        <taxon>Craniata</taxon>
        <taxon>Vertebrata</taxon>
        <taxon>Euteleostomi</taxon>
        <taxon>Mammalia</taxon>
        <taxon>Eutheria</taxon>
        <taxon>Laurasiatheria</taxon>
        <taxon>Carnivora</taxon>
        <taxon>Caniformia</taxon>
        <taxon>Musteloidea</taxon>
        <taxon>Mustelidae</taxon>
        <taxon>Guloninae</taxon>
        <taxon>Gulo</taxon>
    </lineage>
</organism>
<proteinExistence type="predicted"/>
<sequence length="120" mass="13122">MLGTFPECLADQLVLKRWANQLEICALVLGSCLHTSSPSWWAAVRLCSPTFTTVPSVCTSRLCPPRLCISTSETVTSSASGSSLRRTEACGRGVKQRRGSTSPRCLEDSFPKLLLNKWAF</sequence>
<evidence type="ECO:0000313" key="2">
    <source>
        <dbReference type="Proteomes" id="UP000269945"/>
    </source>
</evidence>
<gene>
    <name evidence="1" type="ORF">BN2614_LOCUS4</name>
</gene>
<comment type="caution">
    <text evidence="1">The sequence shown here is derived from an EMBL/GenBank/DDBJ whole genome shotgun (WGS) entry which is preliminary data.</text>
</comment>